<accession>A0A1I7Y3X9</accession>
<proteinExistence type="predicted"/>
<dbReference type="AlphaFoldDB" id="A0A1I7Y3X9"/>
<keyword evidence="1" id="KW-1185">Reference proteome</keyword>
<organism evidence="1 2">
    <name type="scientific">Steinernema glaseri</name>
    <dbReference type="NCBI Taxonomy" id="37863"/>
    <lineage>
        <taxon>Eukaryota</taxon>
        <taxon>Metazoa</taxon>
        <taxon>Ecdysozoa</taxon>
        <taxon>Nematoda</taxon>
        <taxon>Chromadorea</taxon>
        <taxon>Rhabditida</taxon>
        <taxon>Tylenchina</taxon>
        <taxon>Panagrolaimomorpha</taxon>
        <taxon>Strongyloidoidea</taxon>
        <taxon>Steinernematidae</taxon>
        <taxon>Steinernema</taxon>
    </lineage>
</organism>
<dbReference type="Proteomes" id="UP000095287">
    <property type="component" value="Unplaced"/>
</dbReference>
<protein>
    <submittedName>
        <fullName evidence="2">Arrestin_N domain-containing protein</fullName>
    </submittedName>
</protein>
<evidence type="ECO:0000313" key="2">
    <source>
        <dbReference type="WBParaSite" id="L893_g12481.t1"/>
    </source>
</evidence>
<sequence>MGLLTISSPTEMSSREVIRVDLSVAAGSRADSERGTHTPGGTVARGEAVFAPAYQPGDLVQTTLCPILKNELEKRDSNLKERGEGTSSTAPGMIDGDDFCGRFFQTRFVRAKGVLKARWTPGYDTTVPPCYITTLRKARNLSLPRHSIISYAAPFSFAPQYGYRTIPTPFSLSYGVCTETFDLKISVSQGFFDPIQSSSLRSTISTYALPNVDQMKSLSPPTRPNKEFIFSFEGPPHAERSITASRRRSKARFVDQINLSPSIGSVASAAAIASSEEEERTNLSKLIS</sequence>
<name>A0A1I7Y3X9_9BILA</name>
<evidence type="ECO:0000313" key="1">
    <source>
        <dbReference type="Proteomes" id="UP000095287"/>
    </source>
</evidence>
<reference evidence="2" key="1">
    <citation type="submission" date="2016-11" db="UniProtKB">
        <authorList>
            <consortium name="WormBaseParasite"/>
        </authorList>
    </citation>
    <scope>IDENTIFICATION</scope>
</reference>
<dbReference type="WBParaSite" id="L893_g12481.t1">
    <property type="protein sequence ID" value="L893_g12481.t1"/>
    <property type="gene ID" value="L893_g12481"/>
</dbReference>